<dbReference type="PROSITE" id="PS50110">
    <property type="entry name" value="RESPONSE_REGULATORY"/>
    <property type="match status" value="1"/>
</dbReference>
<dbReference type="Pfam" id="PF00072">
    <property type="entry name" value="Response_reg"/>
    <property type="match status" value="1"/>
</dbReference>
<feature type="domain" description="PAC" evidence="10">
    <location>
        <begin position="233"/>
        <end position="285"/>
    </location>
</feature>
<proteinExistence type="predicted"/>
<dbReference type="InterPro" id="IPR000014">
    <property type="entry name" value="PAS"/>
</dbReference>
<evidence type="ECO:0000256" key="6">
    <source>
        <dbReference type="ARBA" id="ARBA00023136"/>
    </source>
</evidence>
<dbReference type="Pfam" id="PF08447">
    <property type="entry name" value="PAS_3"/>
    <property type="match status" value="1"/>
</dbReference>
<dbReference type="Gene3D" id="3.40.50.2300">
    <property type="match status" value="1"/>
</dbReference>
<name>A0A6S6M0X5_9BACT</name>
<dbReference type="EMBL" id="AP023213">
    <property type="protein sequence ID" value="BCG47199.1"/>
    <property type="molecule type" value="Genomic_DNA"/>
</dbReference>
<dbReference type="InterPro" id="IPR035965">
    <property type="entry name" value="PAS-like_dom_sf"/>
</dbReference>
<dbReference type="PANTHER" id="PTHR42878:SF15">
    <property type="entry name" value="BACTERIOPHYTOCHROME"/>
    <property type="match status" value="1"/>
</dbReference>
<dbReference type="FunFam" id="3.30.565.10:FF:000006">
    <property type="entry name" value="Sensor histidine kinase WalK"/>
    <property type="match status" value="1"/>
</dbReference>
<evidence type="ECO:0000256" key="2">
    <source>
        <dbReference type="ARBA" id="ARBA00012438"/>
    </source>
</evidence>
<evidence type="ECO:0000259" key="9">
    <source>
        <dbReference type="PROSITE" id="PS50110"/>
    </source>
</evidence>
<dbReference type="GO" id="GO:0000156">
    <property type="term" value="F:phosphorelay response regulator activity"/>
    <property type="evidence" value="ECO:0007669"/>
    <property type="project" value="TreeGrafter"/>
</dbReference>
<dbReference type="SUPFAM" id="SSF52172">
    <property type="entry name" value="CheY-like"/>
    <property type="match status" value="1"/>
</dbReference>
<keyword evidence="5 11" id="KW-0418">Kinase</keyword>
<evidence type="ECO:0000256" key="4">
    <source>
        <dbReference type="ARBA" id="ARBA00022679"/>
    </source>
</evidence>
<dbReference type="PROSITE" id="PS50109">
    <property type="entry name" value="HIS_KIN"/>
    <property type="match status" value="1"/>
</dbReference>
<dbReference type="InterPro" id="IPR000700">
    <property type="entry name" value="PAS-assoc_C"/>
</dbReference>
<dbReference type="Gene3D" id="1.10.287.130">
    <property type="match status" value="1"/>
</dbReference>
<dbReference type="InterPro" id="IPR036890">
    <property type="entry name" value="HATPase_C_sf"/>
</dbReference>
<dbReference type="InterPro" id="IPR003661">
    <property type="entry name" value="HisK_dim/P_dom"/>
</dbReference>
<comment type="catalytic activity">
    <reaction evidence="1">
        <text>ATP + protein L-histidine = ADP + protein N-phospho-L-histidine.</text>
        <dbReference type="EC" id="2.7.13.3"/>
    </reaction>
</comment>
<dbReference type="InterPro" id="IPR011006">
    <property type="entry name" value="CheY-like_superfamily"/>
</dbReference>
<evidence type="ECO:0000256" key="5">
    <source>
        <dbReference type="ARBA" id="ARBA00022777"/>
    </source>
</evidence>
<evidence type="ECO:0000256" key="1">
    <source>
        <dbReference type="ARBA" id="ARBA00000085"/>
    </source>
</evidence>
<dbReference type="EC" id="2.7.13.3" evidence="2"/>
<dbReference type="PROSITE" id="PS50113">
    <property type="entry name" value="PAC"/>
    <property type="match status" value="1"/>
</dbReference>
<accession>A0A6S6M0X5</accession>
<dbReference type="InterPro" id="IPR001789">
    <property type="entry name" value="Sig_transdc_resp-reg_receiver"/>
</dbReference>
<dbReference type="RefSeq" id="WP_185245254.1">
    <property type="nucleotide sequence ID" value="NZ_AP023213.1"/>
</dbReference>
<sequence length="547" mass="62069">MPKESPRTREETPLPREMGEIALLYVEDEADARVMVAKMLEMNYPKLTIYHAENGASGLELYRQQRPDIVMTDINMPVMDGIKMSREIKAINPEVHIIAVTAHSDTSYLLSAIEIGVHHYVLKPLNYQELFAVIDKVLEQVALKRLVWEQNQRIVESEKQLAGSQRIAHLGSWEWQVESGGMKWSDELYRICGLDPGALTPGYQRFLELFAAEDRPVIEELMHDALKKEAVEDHRFCRVFRPDGSRRIVRVEADLLPEDQGQKETVIGTCHDVTELKEAEEQVRLLTEDLERRVTQRTSLLQATVSELESFSYFVSHDLRAPVARLEGYCRALLEDCGSRGHGSCRQYAERAEHVAQQIKQIIEAFNSLTHYARCALSIGETDLSAVVAEAAWELEQGEPQRRVEVQVEPGIRVRGDAKLLRTALRELLKNAWKFTSKAEFGRIEFGKREQEGVAVYFVRDNGAGFNMKYADKLFKPFQTVHTPGEFDRNGPGIGLAKVHSIILRHGGRIWAEGEVGRGAIFSFTLEPNPETGSYLTQGLRSQEQRG</sequence>
<feature type="domain" description="Response regulatory" evidence="9">
    <location>
        <begin position="22"/>
        <end position="138"/>
    </location>
</feature>
<dbReference type="GO" id="GO:0030295">
    <property type="term" value="F:protein kinase activator activity"/>
    <property type="evidence" value="ECO:0007669"/>
    <property type="project" value="TreeGrafter"/>
</dbReference>
<keyword evidence="12" id="KW-1185">Reference proteome</keyword>
<evidence type="ECO:0000313" key="11">
    <source>
        <dbReference type="EMBL" id="BCG47199.1"/>
    </source>
</evidence>
<dbReference type="InterPro" id="IPR005467">
    <property type="entry name" value="His_kinase_dom"/>
</dbReference>
<dbReference type="SUPFAM" id="SSF47384">
    <property type="entry name" value="Homodimeric domain of signal transducing histidine kinase"/>
    <property type="match status" value="1"/>
</dbReference>
<dbReference type="GO" id="GO:0016020">
    <property type="term" value="C:membrane"/>
    <property type="evidence" value="ECO:0007669"/>
    <property type="project" value="UniProtKB-SubCell"/>
</dbReference>
<dbReference type="PANTHER" id="PTHR42878">
    <property type="entry name" value="TWO-COMPONENT HISTIDINE KINASE"/>
    <property type="match status" value="1"/>
</dbReference>
<dbReference type="NCBIfam" id="TIGR00229">
    <property type="entry name" value="sensory_box"/>
    <property type="match status" value="1"/>
</dbReference>
<dbReference type="SMART" id="SM00086">
    <property type="entry name" value="PAC"/>
    <property type="match status" value="1"/>
</dbReference>
<evidence type="ECO:0000259" key="10">
    <source>
        <dbReference type="PROSITE" id="PS50113"/>
    </source>
</evidence>
<feature type="domain" description="Histidine kinase" evidence="8">
    <location>
        <begin position="314"/>
        <end position="530"/>
    </location>
</feature>
<dbReference type="InterPro" id="IPR013655">
    <property type="entry name" value="PAS_fold_3"/>
</dbReference>
<dbReference type="AlphaFoldDB" id="A0A6S6M0X5"/>
<dbReference type="SMART" id="SM00448">
    <property type="entry name" value="REC"/>
    <property type="match status" value="1"/>
</dbReference>
<dbReference type="InterPro" id="IPR004358">
    <property type="entry name" value="Sig_transdc_His_kin-like_C"/>
</dbReference>
<dbReference type="SUPFAM" id="SSF55785">
    <property type="entry name" value="PYP-like sensor domain (PAS domain)"/>
    <property type="match status" value="1"/>
</dbReference>
<dbReference type="Gene3D" id="3.30.565.10">
    <property type="entry name" value="Histidine kinase-like ATPase, C-terminal domain"/>
    <property type="match status" value="1"/>
</dbReference>
<feature type="modified residue" description="4-aspartylphosphate" evidence="7">
    <location>
        <position position="73"/>
    </location>
</feature>
<dbReference type="CDD" id="cd00082">
    <property type="entry name" value="HisKA"/>
    <property type="match status" value="1"/>
</dbReference>
<dbReference type="PRINTS" id="PR00344">
    <property type="entry name" value="BCTRLSENSOR"/>
</dbReference>
<protein>
    <recommendedName>
        <fullName evidence="2">histidine kinase</fullName>
        <ecNumber evidence="2">2.7.13.3</ecNumber>
    </recommendedName>
</protein>
<dbReference type="SUPFAM" id="SSF55874">
    <property type="entry name" value="ATPase domain of HSP90 chaperone/DNA topoisomerase II/histidine kinase"/>
    <property type="match status" value="1"/>
</dbReference>
<evidence type="ECO:0000256" key="3">
    <source>
        <dbReference type="ARBA" id="ARBA00022553"/>
    </source>
</evidence>
<dbReference type="CDD" id="cd00130">
    <property type="entry name" value="PAS"/>
    <property type="match status" value="1"/>
</dbReference>
<dbReference type="InterPro" id="IPR050351">
    <property type="entry name" value="BphY/WalK/GraS-like"/>
</dbReference>
<keyword evidence="4" id="KW-0808">Transferase</keyword>
<dbReference type="InterPro" id="IPR036097">
    <property type="entry name" value="HisK_dim/P_sf"/>
</dbReference>
<dbReference type="InterPro" id="IPR001610">
    <property type="entry name" value="PAC"/>
</dbReference>
<keyword evidence="6" id="KW-0472">Membrane</keyword>
<dbReference type="Proteomes" id="UP000515472">
    <property type="component" value="Chromosome"/>
</dbReference>
<gene>
    <name evidence="11" type="ORF">GEOBRER4_n2026</name>
</gene>
<dbReference type="SMART" id="SM00387">
    <property type="entry name" value="HATPase_c"/>
    <property type="match status" value="1"/>
</dbReference>
<dbReference type="KEGG" id="gbn:GEOBRER4_19490"/>
<reference evidence="11 12" key="1">
    <citation type="submission" date="2020-06" db="EMBL/GenBank/DDBJ databases">
        <title>Interaction of electrochemicaly active bacteria, Geobacter bremensis R4 on different carbon anode.</title>
        <authorList>
            <person name="Meng L."/>
            <person name="Yoshida N."/>
        </authorList>
    </citation>
    <scope>NUCLEOTIDE SEQUENCE [LARGE SCALE GENOMIC DNA]</scope>
    <source>
        <strain evidence="11 12">R4</strain>
    </source>
</reference>
<dbReference type="GO" id="GO:0000155">
    <property type="term" value="F:phosphorelay sensor kinase activity"/>
    <property type="evidence" value="ECO:0007669"/>
    <property type="project" value="InterPro"/>
</dbReference>
<dbReference type="Gene3D" id="2.10.70.100">
    <property type="match status" value="1"/>
</dbReference>
<dbReference type="GO" id="GO:0007234">
    <property type="term" value="P:osmosensory signaling via phosphorelay pathway"/>
    <property type="evidence" value="ECO:0007669"/>
    <property type="project" value="TreeGrafter"/>
</dbReference>
<dbReference type="CDD" id="cd17536">
    <property type="entry name" value="REC_YesN-like"/>
    <property type="match status" value="1"/>
</dbReference>
<evidence type="ECO:0000259" key="8">
    <source>
        <dbReference type="PROSITE" id="PS50109"/>
    </source>
</evidence>
<keyword evidence="3 7" id="KW-0597">Phosphoprotein</keyword>
<evidence type="ECO:0000313" key="12">
    <source>
        <dbReference type="Proteomes" id="UP000515472"/>
    </source>
</evidence>
<dbReference type="Pfam" id="PF02518">
    <property type="entry name" value="HATPase_c"/>
    <property type="match status" value="1"/>
</dbReference>
<organism evidence="11 12">
    <name type="scientific">Citrifermentans bremense</name>
    <dbReference type="NCBI Taxonomy" id="60035"/>
    <lineage>
        <taxon>Bacteria</taxon>
        <taxon>Pseudomonadati</taxon>
        <taxon>Thermodesulfobacteriota</taxon>
        <taxon>Desulfuromonadia</taxon>
        <taxon>Geobacterales</taxon>
        <taxon>Geobacteraceae</taxon>
        <taxon>Citrifermentans</taxon>
    </lineage>
</organism>
<evidence type="ECO:0000256" key="7">
    <source>
        <dbReference type="PROSITE-ProRule" id="PRU00169"/>
    </source>
</evidence>
<dbReference type="InterPro" id="IPR003594">
    <property type="entry name" value="HATPase_dom"/>
</dbReference>
<dbReference type="Gene3D" id="3.30.450.20">
    <property type="entry name" value="PAS domain"/>
    <property type="match status" value="1"/>
</dbReference>